<sequence>MGEITSISVDGELAAFVEGQVRDGYYASANEVVEAALRLLKESEESTGDWTAEALRAAIEEGEASGEPEPFDPDAFLAEMHRKHVR</sequence>
<reference evidence="3 4" key="1">
    <citation type="submission" date="2019-06" db="EMBL/GenBank/DDBJ databases">
        <title>Sorghum-associated microbial communities from plants grown in Nebraska, USA.</title>
        <authorList>
            <person name="Schachtman D."/>
        </authorList>
    </citation>
    <scope>NUCLEOTIDE SEQUENCE [LARGE SCALE GENOMIC DNA]</scope>
    <source>
        <strain evidence="3 4">1225</strain>
    </source>
</reference>
<dbReference type="AlphaFoldDB" id="A0A561QIQ2"/>
<dbReference type="NCBIfam" id="TIGR02606">
    <property type="entry name" value="antidote_CC2985"/>
    <property type="match status" value="1"/>
</dbReference>
<dbReference type="PANTHER" id="PTHR36582:SF2">
    <property type="entry name" value="ANTITOXIN PARD"/>
    <property type="match status" value="1"/>
</dbReference>
<dbReference type="CDD" id="cd22231">
    <property type="entry name" value="RHH_NikR_HicB-like"/>
    <property type="match status" value="1"/>
</dbReference>
<evidence type="ECO:0000256" key="2">
    <source>
        <dbReference type="ARBA" id="ARBA00022649"/>
    </source>
</evidence>
<evidence type="ECO:0000313" key="4">
    <source>
        <dbReference type="Proteomes" id="UP000320653"/>
    </source>
</evidence>
<accession>A0A561QIQ2</accession>
<comment type="similarity">
    <text evidence="1">Belongs to the ParD antitoxin family.</text>
</comment>
<dbReference type="InterPro" id="IPR010985">
    <property type="entry name" value="Ribbon_hlx_hlx"/>
</dbReference>
<evidence type="ECO:0000256" key="1">
    <source>
        <dbReference type="ARBA" id="ARBA00008580"/>
    </source>
</evidence>
<proteinExistence type="inferred from homology"/>
<dbReference type="RefSeq" id="WP_145640502.1">
    <property type="nucleotide sequence ID" value="NZ_VIWP01000006.1"/>
</dbReference>
<protein>
    <submittedName>
        <fullName evidence="3">Antitoxin ParD1/3/4</fullName>
    </submittedName>
</protein>
<dbReference type="InterPro" id="IPR038296">
    <property type="entry name" value="ParD_sf"/>
</dbReference>
<dbReference type="Gene3D" id="6.10.10.120">
    <property type="entry name" value="Antitoxin ParD1-like"/>
    <property type="match status" value="1"/>
</dbReference>
<dbReference type="OrthoDB" id="9815501at2"/>
<comment type="caution">
    <text evidence="3">The sequence shown here is derived from an EMBL/GenBank/DDBJ whole genome shotgun (WGS) entry which is preliminary data.</text>
</comment>
<evidence type="ECO:0000313" key="3">
    <source>
        <dbReference type="EMBL" id="TWF50229.1"/>
    </source>
</evidence>
<name>A0A561QIQ2_9HYPH</name>
<organism evidence="3 4">
    <name type="scientific">Neorhizobium alkalisoli</name>
    <dbReference type="NCBI Taxonomy" id="528178"/>
    <lineage>
        <taxon>Bacteria</taxon>
        <taxon>Pseudomonadati</taxon>
        <taxon>Pseudomonadota</taxon>
        <taxon>Alphaproteobacteria</taxon>
        <taxon>Hyphomicrobiales</taxon>
        <taxon>Rhizobiaceae</taxon>
        <taxon>Rhizobium/Agrobacterium group</taxon>
        <taxon>Neorhizobium</taxon>
    </lineage>
</organism>
<dbReference type="Pfam" id="PF03693">
    <property type="entry name" value="ParD_antitoxin"/>
    <property type="match status" value="1"/>
</dbReference>
<dbReference type="InterPro" id="IPR022789">
    <property type="entry name" value="ParD"/>
</dbReference>
<dbReference type="EMBL" id="VIWP01000006">
    <property type="protein sequence ID" value="TWF50229.1"/>
    <property type="molecule type" value="Genomic_DNA"/>
</dbReference>
<dbReference type="Proteomes" id="UP000320653">
    <property type="component" value="Unassembled WGS sequence"/>
</dbReference>
<keyword evidence="2" id="KW-1277">Toxin-antitoxin system</keyword>
<dbReference type="SUPFAM" id="SSF47598">
    <property type="entry name" value="Ribbon-helix-helix"/>
    <property type="match status" value="1"/>
</dbReference>
<dbReference type="GO" id="GO:0006355">
    <property type="term" value="P:regulation of DNA-templated transcription"/>
    <property type="evidence" value="ECO:0007669"/>
    <property type="project" value="InterPro"/>
</dbReference>
<dbReference type="PANTHER" id="PTHR36582">
    <property type="entry name" value="ANTITOXIN PARD"/>
    <property type="match status" value="1"/>
</dbReference>
<keyword evidence="4" id="KW-1185">Reference proteome</keyword>
<gene>
    <name evidence="3" type="ORF">FHW37_106191</name>
</gene>